<feature type="compositionally biased region" description="Polar residues" evidence="2">
    <location>
        <begin position="1078"/>
        <end position="1093"/>
    </location>
</feature>
<dbReference type="Proteomes" id="UP000747399">
    <property type="component" value="Unassembled WGS sequence"/>
</dbReference>
<reference evidence="3" key="1">
    <citation type="journal article" date="2021" name="Proc. Natl. Acad. Sci. U.S.A.">
        <title>Three genomes in the algal genus Volvox reveal the fate of a haploid sex-determining region after a transition to homothallism.</title>
        <authorList>
            <person name="Yamamoto K."/>
            <person name="Hamaji T."/>
            <person name="Kawai-Toyooka H."/>
            <person name="Matsuzaki R."/>
            <person name="Takahashi F."/>
            <person name="Nishimura Y."/>
            <person name="Kawachi M."/>
            <person name="Noguchi H."/>
            <person name="Minakuchi Y."/>
            <person name="Umen J.G."/>
            <person name="Toyoda A."/>
            <person name="Nozaki H."/>
        </authorList>
    </citation>
    <scope>NUCLEOTIDE SEQUENCE</scope>
    <source>
        <strain evidence="3">NIES-3780</strain>
    </source>
</reference>
<feature type="region of interest" description="Disordered" evidence="2">
    <location>
        <begin position="465"/>
        <end position="531"/>
    </location>
</feature>
<dbReference type="EMBL" id="BNCO01000004">
    <property type="protein sequence ID" value="GIL47462.1"/>
    <property type="molecule type" value="Genomic_DNA"/>
</dbReference>
<feature type="region of interest" description="Disordered" evidence="2">
    <location>
        <begin position="687"/>
        <end position="761"/>
    </location>
</feature>
<feature type="region of interest" description="Disordered" evidence="2">
    <location>
        <begin position="1449"/>
        <end position="1479"/>
    </location>
</feature>
<evidence type="ECO:0000313" key="3">
    <source>
        <dbReference type="EMBL" id="GIL47462.1"/>
    </source>
</evidence>
<dbReference type="SUPFAM" id="SSF52402">
    <property type="entry name" value="Adenine nucleotide alpha hydrolases-like"/>
    <property type="match status" value="1"/>
</dbReference>
<feature type="compositionally biased region" description="Polar residues" evidence="2">
    <location>
        <begin position="488"/>
        <end position="506"/>
    </location>
</feature>
<comment type="caution">
    <text evidence="3">The sequence shown here is derived from an EMBL/GenBank/DDBJ whole genome shotgun (WGS) entry which is preliminary data.</text>
</comment>
<evidence type="ECO:0000256" key="1">
    <source>
        <dbReference type="ARBA" id="ARBA00008791"/>
    </source>
</evidence>
<evidence type="ECO:0000313" key="4">
    <source>
        <dbReference type="Proteomes" id="UP000747399"/>
    </source>
</evidence>
<keyword evidence="4" id="KW-1185">Reference proteome</keyword>
<protein>
    <submittedName>
        <fullName evidence="3">Uncharacterized protein</fullName>
    </submittedName>
</protein>
<feature type="compositionally biased region" description="Gly residues" evidence="2">
    <location>
        <begin position="1449"/>
        <end position="1475"/>
    </location>
</feature>
<dbReference type="CDD" id="cd00293">
    <property type="entry name" value="USP-like"/>
    <property type="match status" value="1"/>
</dbReference>
<feature type="region of interest" description="Disordered" evidence="2">
    <location>
        <begin position="150"/>
        <end position="185"/>
    </location>
</feature>
<name>A0A8J4AUP4_9CHLO</name>
<feature type="region of interest" description="Disordered" evidence="2">
    <location>
        <begin position="555"/>
        <end position="574"/>
    </location>
</feature>
<sequence length="1663" mass="172126">MGNNFSTTYLEETPPWEDYIAQAWRSERCRELDRLGGLNRPAIARGQSFTAKLQFLAEQVKKQGDVMQEMLLPAPAPKEEAKYTGFVLATEKRAYERMVQEQERERAAKLAAEGLDAAATAAAAAAAAAASAAAAVPVAATAAPVPGVAKPGGGSSPLPMPKPPPTAEGRSRARRPQVGGGALSAISPTMSAQGYPIATWRLRLWQARRRVMIIVLTVLRLRRGKMRRRYGNKLDNLGFMIHRVLADDVGRFVEEQRKYAGIKEELDGAKQALDDMLCRNSSCQVQNAGVLTEDTSWPGSGNGAMSRQASMARAPSLSAAVVNGFTSSPAGGGASGGPRAATTLSVGRLNTRTRASDSGGLTAALHSAGVSPMRTPLHTSIGGPMAIGPPSPSGAQQQATTLGVAGNGPARLSASGLMVRLFGSTGGGPDDTGGSSVLAGAASCSPRSSFQNGLSSLLSGGAAVGGGGSGGGSGKTRRISTPGGTGSPGNKESPPTSREPSITQPGSGPIALPSSPSGRRSVPMLPPTPTSVTAQLAGAAISSGLSSMAARRFNSRSSAASNGPAGHPTGLVTTGAAGPLQARVSVTSAVAAKHGQIMQVQTQIESESNNLKKSSQMLSMYVNRANAAWAEAQAWSTVDASAPGELEAFCYSDQYRIYQADLVRRLRQGSICLQVFAGDDFLTGTEKRPGSSFGTGGTHQPVTVPSPPTTPHDSGGANGKQGNGHGHVNGRSRQLSHFDSAGSVSGGGGSGSPGLSAGSGTSAVTGPLASLLTLRRRQQHDLWTSDPWELIDRFRPGIMPQTDRIQGPSLGARILCQLVLAVEHLAGAEAKAVMPVLLHINEEQMEEVVQELWSYRFFGLKRENVILVASPLHSGYRFNHELKVFEKEYGSSVAPLGSGYSLLQTTWAGEAFIVGPEGAPEVLDMPALTLLLERKVEWLVARRARDLALLSRDAILDVPMLAYSMALKDRSGTGTTGVGGGMSASSAAATGSAGRANVLLEVSYAESLVDARALDSFVMTRLGPGGSGNGDGSTSTSTSSSQLTLQLSSRGSGNGPPALSPLQSPSGVSIGGPGTPSGAPQSPSQFGVATGAASSPQMNVNGYGYLYYGYGMNVQHHTVPDVASAVIELRLGELGTPKMIESLNHLRGFRDGQVPVGLGRYMLHVPSLPTLLPNASALRPKLALAEELVRVSLDLGDITAAPKARTLAVHARVNPGVLLTADDLEKVIPLLQAQDHDLAFRDMLVANRSESQSLNFVASQALSSKSGGQVIVVFVVNNRVSAAAVDAAGLVARPGRDRLHLVTCVSNSLQKADAEELLRAFQKRLLKSMVDTHVEVLVRGVWGLLDMMDNYVTAVEAHMVVMGSEHLTSNDFNYVIGSITLSALKRLHVPVMVVTANSRCNIRIGSDWTPPGCLAGGGAAAAGGPRGPNGDRVNSCGIVAAGSGGAASGGGSGGGANTAGSGTTGPTGASSGGPGRQSTASSGLRCLSLVENHARNMLAFLCTRLLDNKRGDRLLLAQVLPTRHLTRQQAASVRRALDNFNLMATGHGFSVNRVLSMEGPLDEMLAEAVGVQHIQVLALALPQGLKTLPPALVNLLRACRGVTLVYKEPIGAKQQQVPRGAFGHGAGVYATVGSAGPSMPAMSMSASWPNQASGQSFGSGNLG</sequence>
<dbReference type="PANTHER" id="PTHR46268:SF6">
    <property type="entry name" value="UNIVERSAL STRESS PROTEIN UP12"/>
    <property type="match status" value="1"/>
</dbReference>
<accession>A0A8J4AUP4</accession>
<feature type="region of interest" description="Disordered" evidence="2">
    <location>
        <begin position="1024"/>
        <end position="1093"/>
    </location>
</feature>
<gene>
    <name evidence="3" type="ORF">Vafri_4287</name>
</gene>
<dbReference type="PANTHER" id="PTHR46268">
    <property type="entry name" value="STRESS RESPONSE PROTEIN NHAX"/>
    <property type="match status" value="1"/>
</dbReference>
<organism evidence="3 4">
    <name type="scientific">Volvox africanus</name>
    <dbReference type="NCBI Taxonomy" id="51714"/>
    <lineage>
        <taxon>Eukaryota</taxon>
        <taxon>Viridiplantae</taxon>
        <taxon>Chlorophyta</taxon>
        <taxon>core chlorophytes</taxon>
        <taxon>Chlorophyceae</taxon>
        <taxon>CS clade</taxon>
        <taxon>Chlamydomonadales</taxon>
        <taxon>Volvocaceae</taxon>
        <taxon>Volvox</taxon>
    </lineage>
</organism>
<dbReference type="Gene3D" id="3.40.50.12370">
    <property type="match status" value="1"/>
</dbReference>
<comment type="similarity">
    <text evidence="1">Belongs to the universal stress protein A family.</text>
</comment>
<feature type="compositionally biased region" description="Low complexity" evidence="2">
    <location>
        <begin position="1032"/>
        <end position="1051"/>
    </location>
</feature>
<feature type="compositionally biased region" description="Gly residues" evidence="2">
    <location>
        <begin position="465"/>
        <end position="474"/>
    </location>
</feature>
<evidence type="ECO:0000256" key="2">
    <source>
        <dbReference type="SAM" id="MobiDB-lite"/>
    </source>
</evidence>
<proteinExistence type="inferred from homology"/>
<feature type="compositionally biased region" description="Gly residues" evidence="2">
    <location>
        <begin position="716"/>
        <end position="727"/>
    </location>
</feature>